<feature type="transmembrane region" description="Helical" evidence="9">
    <location>
        <begin position="172"/>
        <end position="196"/>
    </location>
</feature>
<evidence type="ECO:0000256" key="1">
    <source>
        <dbReference type="ARBA" id="ARBA00004429"/>
    </source>
</evidence>
<dbReference type="Proteomes" id="UP000250163">
    <property type="component" value="Chromosome MORIYA"/>
</dbReference>
<dbReference type="KEGG" id="mya:MORIYA_3225"/>
<dbReference type="OrthoDB" id="9805682at2"/>
<reference evidence="12" key="1">
    <citation type="submission" date="2018-05" db="EMBL/GenBank/DDBJ databases">
        <authorList>
            <person name="Cea G.-C."/>
            <person name="William W."/>
        </authorList>
    </citation>
    <scope>NUCLEOTIDE SEQUENCE [LARGE SCALE GENOMIC DNA]</scope>
    <source>
        <strain evidence="12">DB21MT 5</strain>
    </source>
</reference>
<dbReference type="FunFam" id="1.20.81.30:FF:000001">
    <property type="entry name" value="Type II secretion system protein F"/>
    <property type="match status" value="2"/>
</dbReference>
<feature type="transmembrane region" description="Helical" evidence="9">
    <location>
        <begin position="223"/>
        <end position="242"/>
    </location>
</feature>
<proteinExistence type="inferred from homology"/>
<evidence type="ECO:0000256" key="6">
    <source>
        <dbReference type="ARBA" id="ARBA00022989"/>
    </source>
</evidence>
<sequence length="405" mass="44573">MPHFTYKGRDSQGNAVSGKQEAQNQDALVQSLMAKGITPTDIKVASRSGNNIDLSQLLTPKIPLAELVIFARQMYSLTRAGIPMIRAIKGLSESSSHAKLKDVLNDVVVRLNSGNTLSASMAAHPHVFASIFVSIVRVGENTGRLDDSFLQIANYLELEMDTRRRIASAVRYPIFVLIAISGAMVILNIFVIPTFANMFNKFGVELPWATRTLLASSAFFVNYWHLIIIAVIAAVIGFKYYIQTDKGKLRWGLFTIRIPIIGPVIEKTLLSRFARSFSLMLRGGVPLNNSLSLVASTVNNAWMEVRILGMRAGIEEGKSLTITASESGMFTPLILQMISVGDETGQVDDLLLEAAQFYEREVDYELQSLTAKIEPILICIVAVMVLILALGIFVPMWDMMGVVQG</sequence>
<keyword evidence="7 9" id="KW-0472">Membrane</keyword>
<feature type="compositionally biased region" description="Polar residues" evidence="8">
    <location>
        <begin position="11"/>
        <end position="21"/>
    </location>
</feature>
<evidence type="ECO:0000259" key="10">
    <source>
        <dbReference type="Pfam" id="PF00482"/>
    </source>
</evidence>
<dbReference type="PRINTS" id="PR00812">
    <property type="entry name" value="BCTERIALGSPF"/>
</dbReference>
<keyword evidence="5 9" id="KW-0812">Transmembrane</keyword>
<gene>
    <name evidence="11" type="ORF">MORIYA_3225</name>
</gene>
<dbReference type="Gene3D" id="1.20.81.30">
    <property type="entry name" value="Type II secretion system (T2SS), domain F"/>
    <property type="match status" value="2"/>
</dbReference>
<evidence type="ECO:0000256" key="2">
    <source>
        <dbReference type="ARBA" id="ARBA00005745"/>
    </source>
</evidence>
<dbReference type="Pfam" id="PF00482">
    <property type="entry name" value="T2SSF"/>
    <property type="match status" value="2"/>
</dbReference>
<feature type="domain" description="Type II secretion system protein GspF" evidence="10">
    <location>
        <begin position="273"/>
        <end position="395"/>
    </location>
</feature>
<evidence type="ECO:0000256" key="4">
    <source>
        <dbReference type="ARBA" id="ARBA00022519"/>
    </source>
</evidence>
<name>A0A330LS73_9GAMM</name>
<feature type="transmembrane region" description="Helical" evidence="9">
    <location>
        <begin position="376"/>
        <end position="397"/>
    </location>
</feature>
<evidence type="ECO:0000313" key="11">
    <source>
        <dbReference type="EMBL" id="SQD79680.1"/>
    </source>
</evidence>
<organism evidence="11 12">
    <name type="scientific">Moritella yayanosii</name>
    <dbReference type="NCBI Taxonomy" id="69539"/>
    <lineage>
        <taxon>Bacteria</taxon>
        <taxon>Pseudomonadati</taxon>
        <taxon>Pseudomonadota</taxon>
        <taxon>Gammaproteobacteria</taxon>
        <taxon>Alteromonadales</taxon>
        <taxon>Moritellaceae</taxon>
        <taxon>Moritella</taxon>
    </lineage>
</organism>
<dbReference type="InterPro" id="IPR018076">
    <property type="entry name" value="T2SS_GspF_dom"/>
</dbReference>
<dbReference type="RefSeq" id="WP_112716488.1">
    <property type="nucleotide sequence ID" value="NZ_LS483250.1"/>
</dbReference>
<feature type="domain" description="Type II secretion system protein GspF" evidence="10">
    <location>
        <begin position="70"/>
        <end position="193"/>
    </location>
</feature>
<dbReference type="InterPro" id="IPR003004">
    <property type="entry name" value="GspF/PilC"/>
</dbReference>
<evidence type="ECO:0000313" key="12">
    <source>
        <dbReference type="Proteomes" id="UP000250163"/>
    </source>
</evidence>
<dbReference type="PANTHER" id="PTHR30012:SF4">
    <property type="entry name" value="MSHA BIOGENESIS PROTEIN MSHG"/>
    <property type="match status" value="1"/>
</dbReference>
<dbReference type="AlphaFoldDB" id="A0A330LS73"/>
<evidence type="ECO:0000256" key="7">
    <source>
        <dbReference type="ARBA" id="ARBA00023136"/>
    </source>
</evidence>
<keyword evidence="4" id="KW-0997">Cell inner membrane</keyword>
<dbReference type="InterPro" id="IPR042094">
    <property type="entry name" value="T2SS_GspF_sf"/>
</dbReference>
<evidence type="ECO:0000256" key="3">
    <source>
        <dbReference type="ARBA" id="ARBA00022475"/>
    </source>
</evidence>
<keyword evidence="6 9" id="KW-1133">Transmembrane helix</keyword>
<dbReference type="GO" id="GO:0005886">
    <property type="term" value="C:plasma membrane"/>
    <property type="evidence" value="ECO:0007669"/>
    <property type="project" value="UniProtKB-SubCell"/>
</dbReference>
<evidence type="ECO:0000256" key="8">
    <source>
        <dbReference type="SAM" id="MobiDB-lite"/>
    </source>
</evidence>
<keyword evidence="3" id="KW-1003">Cell membrane</keyword>
<feature type="region of interest" description="Disordered" evidence="8">
    <location>
        <begin position="1"/>
        <end position="21"/>
    </location>
</feature>
<protein>
    <submittedName>
        <fullName evidence="11">MSHA biogenesis protein MshG</fullName>
    </submittedName>
</protein>
<evidence type="ECO:0000256" key="9">
    <source>
        <dbReference type="SAM" id="Phobius"/>
    </source>
</evidence>
<keyword evidence="12" id="KW-1185">Reference proteome</keyword>
<comment type="subcellular location">
    <subcellularLocation>
        <location evidence="1">Cell inner membrane</location>
        <topology evidence="1">Multi-pass membrane protein</topology>
    </subcellularLocation>
</comment>
<dbReference type="EMBL" id="LS483250">
    <property type="protein sequence ID" value="SQD79680.1"/>
    <property type="molecule type" value="Genomic_DNA"/>
</dbReference>
<comment type="similarity">
    <text evidence="2">Belongs to the GSP F family.</text>
</comment>
<accession>A0A330LS73</accession>
<dbReference type="PANTHER" id="PTHR30012">
    <property type="entry name" value="GENERAL SECRETION PATHWAY PROTEIN"/>
    <property type="match status" value="1"/>
</dbReference>
<dbReference type="GO" id="GO:0015628">
    <property type="term" value="P:protein secretion by the type II secretion system"/>
    <property type="evidence" value="ECO:0007669"/>
    <property type="project" value="TreeGrafter"/>
</dbReference>
<evidence type="ECO:0000256" key="5">
    <source>
        <dbReference type="ARBA" id="ARBA00022692"/>
    </source>
</evidence>